<dbReference type="InterPro" id="IPR023096">
    <property type="entry name" value="G6P_Isomerase_C"/>
</dbReference>
<dbReference type="PANTHER" id="PTHR11469">
    <property type="entry name" value="GLUCOSE-6-PHOSPHATE ISOMERASE"/>
    <property type="match status" value="1"/>
</dbReference>
<dbReference type="GO" id="GO:0005829">
    <property type="term" value="C:cytosol"/>
    <property type="evidence" value="ECO:0007669"/>
    <property type="project" value="TreeGrafter"/>
</dbReference>
<dbReference type="GO" id="GO:0006094">
    <property type="term" value="P:gluconeogenesis"/>
    <property type="evidence" value="ECO:0007669"/>
    <property type="project" value="UniProtKB-KW"/>
</dbReference>
<dbReference type="Gene3D" id="1.10.1390.10">
    <property type="match status" value="1"/>
</dbReference>
<evidence type="ECO:0000256" key="8">
    <source>
        <dbReference type="ARBA" id="ARBA00029321"/>
    </source>
</evidence>
<dbReference type="NCBIfam" id="NF001211">
    <property type="entry name" value="PRK00179.1"/>
    <property type="match status" value="1"/>
</dbReference>
<gene>
    <name evidence="10" type="ORF">FVE85_5330</name>
</gene>
<dbReference type="CDD" id="cd05015">
    <property type="entry name" value="SIS_PGI_1"/>
    <property type="match status" value="1"/>
</dbReference>
<dbReference type="EC" id="5.3.1.9" evidence="3 9"/>
<comment type="similarity">
    <text evidence="2 9">Belongs to the GPI family.</text>
</comment>
<dbReference type="InterPro" id="IPR001672">
    <property type="entry name" value="G6P_Isomerase"/>
</dbReference>
<dbReference type="OMA" id="MHDVERC"/>
<evidence type="ECO:0000256" key="2">
    <source>
        <dbReference type="ARBA" id="ARBA00006604"/>
    </source>
</evidence>
<dbReference type="FunFam" id="3.40.50.10490:FF:000018">
    <property type="entry name" value="Glucose-6-phosphate isomerase"/>
    <property type="match status" value="1"/>
</dbReference>
<comment type="catalytic activity">
    <reaction evidence="8 9">
        <text>alpha-D-glucose 6-phosphate = beta-D-fructose 6-phosphate</text>
        <dbReference type="Rhea" id="RHEA:11816"/>
        <dbReference type="ChEBI" id="CHEBI:57634"/>
        <dbReference type="ChEBI" id="CHEBI:58225"/>
        <dbReference type="EC" id="5.3.1.9"/>
    </reaction>
</comment>
<dbReference type="InterPro" id="IPR018189">
    <property type="entry name" value="Phosphoglucose_isomerase_CS"/>
</dbReference>
<evidence type="ECO:0000313" key="10">
    <source>
        <dbReference type="EMBL" id="KAA8497745.1"/>
    </source>
</evidence>
<evidence type="ECO:0000256" key="9">
    <source>
        <dbReference type="RuleBase" id="RU000612"/>
    </source>
</evidence>
<protein>
    <recommendedName>
        <fullName evidence="3 9">Glucose-6-phosphate isomerase</fullName>
        <ecNumber evidence="3 9">5.3.1.9</ecNumber>
    </recommendedName>
</protein>
<dbReference type="GO" id="GO:0097367">
    <property type="term" value="F:carbohydrate derivative binding"/>
    <property type="evidence" value="ECO:0007669"/>
    <property type="project" value="InterPro"/>
</dbReference>
<name>A0A5J4Z376_PORPP</name>
<dbReference type="Pfam" id="PF00342">
    <property type="entry name" value="PGI"/>
    <property type="match status" value="1"/>
</dbReference>
<organism evidence="10 11">
    <name type="scientific">Porphyridium purpureum</name>
    <name type="common">Red alga</name>
    <name type="synonym">Porphyridium cruentum</name>
    <dbReference type="NCBI Taxonomy" id="35688"/>
    <lineage>
        <taxon>Eukaryota</taxon>
        <taxon>Rhodophyta</taxon>
        <taxon>Bangiophyceae</taxon>
        <taxon>Porphyridiales</taxon>
        <taxon>Porphyridiaceae</taxon>
        <taxon>Porphyridium</taxon>
    </lineage>
</organism>
<dbReference type="AlphaFoldDB" id="A0A5J4Z376"/>
<proteinExistence type="inferred from homology"/>
<dbReference type="EMBL" id="VRMN01000001">
    <property type="protein sequence ID" value="KAA8497745.1"/>
    <property type="molecule type" value="Genomic_DNA"/>
</dbReference>
<dbReference type="PROSITE" id="PS00174">
    <property type="entry name" value="P_GLUCOSE_ISOMERASE_2"/>
    <property type="match status" value="1"/>
</dbReference>
<keyword evidence="4 9" id="KW-0312">Gluconeogenesis</keyword>
<comment type="pathway">
    <text evidence="1 9">Carbohydrate degradation; glycolysis; D-glyceraldehyde 3-phosphate and glycerone phosphate from D-glucose: step 2/4.</text>
</comment>
<dbReference type="Proteomes" id="UP000324585">
    <property type="component" value="Unassembled WGS sequence"/>
</dbReference>
<dbReference type="InterPro" id="IPR046348">
    <property type="entry name" value="SIS_dom_sf"/>
</dbReference>
<dbReference type="HAMAP" id="MF_00473">
    <property type="entry name" value="G6P_isomerase"/>
    <property type="match status" value="1"/>
</dbReference>
<comment type="caution">
    <text evidence="10">The sequence shown here is derived from an EMBL/GenBank/DDBJ whole genome shotgun (WGS) entry which is preliminary data.</text>
</comment>
<evidence type="ECO:0000256" key="3">
    <source>
        <dbReference type="ARBA" id="ARBA00011952"/>
    </source>
</evidence>
<evidence type="ECO:0000256" key="5">
    <source>
        <dbReference type="ARBA" id="ARBA00022490"/>
    </source>
</evidence>
<evidence type="ECO:0000256" key="6">
    <source>
        <dbReference type="ARBA" id="ARBA00023152"/>
    </source>
</evidence>
<dbReference type="UniPathway" id="UPA00109">
    <property type="reaction ID" value="UER00181"/>
</dbReference>
<keyword evidence="6 9" id="KW-0324">Glycolysis</keyword>
<dbReference type="Gene3D" id="3.40.50.10490">
    <property type="entry name" value="Glucose-6-phosphate isomerase like protein, domain 1"/>
    <property type="match status" value="2"/>
</dbReference>
<dbReference type="FunFam" id="3.40.50.10490:FF:000031">
    <property type="entry name" value="Glucose-6-phosphate isomerase"/>
    <property type="match status" value="1"/>
</dbReference>
<accession>A0A5J4Z376</accession>
<evidence type="ECO:0000256" key="7">
    <source>
        <dbReference type="ARBA" id="ARBA00023235"/>
    </source>
</evidence>
<dbReference type="SUPFAM" id="SSF53697">
    <property type="entry name" value="SIS domain"/>
    <property type="match status" value="1"/>
</dbReference>
<dbReference type="GO" id="GO:0006096">
    <property type="term" value="P:glycolytic process"/>
    <property type="evidence" value="ECO:0007669"/>
    <property type="project" value="UniProtKB-UniPathway"/>
</dbReference>
<dbReference type="CDD" id="cd05016">
    <property type="entry name" value="SIS_PGI_2"/>
    <property type="match status" value="1"/>
</dbReference>
<keyword evidence="11" id="KW-1185">Reference proteome</keyword>
<dbReference type="GO" id="GO:0051156">
    <property type="term" value="P:glucose 6-phosphate metabolic process"/>
    <property type="evidence" value="ECO:0007669"/>
    <property type="project" value="TreeGrafter"/>
</dbReference>
<sequence length="650" mass="71132">MAFVTSAPAAAPAAHGCVGSGLLSRIAPSPSRSGTVPARPGSGARTRAGAAQAMVMMADPKPHELPLWRTLQAHAGQGRPHLKDMLSDVPRCINMFREVDGVVLDFSRQLMTQETQRLLMELAHQSQLEKKIEAMFQGDRINISENRAVLHTALRMAKDQSLVVDGQDVVKDVHAVLDQVKMFSEKIRSGELRGATGKKLTQVVAIGIGGSFLGPAFVHTALETERSAQQAAAGRTLRFLANVDPEDVSRALSGLNAETTLFVVISKTFTTAETMLNARTTRAWLKIQLGDAPEVISKHMVAVSTSLEKVSAFGIAQENTFGFWDWVGGRYSVASAVGVLPLALQYGYDMVESFLTGMRSIDEHFRSAPLHNNLPVLMGLISVWNHTFLGHHVNAILPYDQALSKFPAHIQQVSMESNGKGVFLDGSPVPFSTGEIIFGEPGTNGQHSFYQLIHQGRVVPVDFIGVCVGQQPIYLPGEPVSNHDELMSNFFAQADALAYGKTPQEVLASEPGLPAELVNHKVFSGNRPSLSILLPRLEAYQVGQLLALYEHRVAVQGFIWGIDSFDQWGVELGKQLATKMRREISDIRRDGRDVSAMGKDSFNYSTTRLLRSYLASITESKALLYKDVFTSPFEYFQACVQESCELPEDE</sequence>
<reference evidence="11" key="1">
    <citation type="journal article" date="2019" name="Nat. Commun.">
        <title>Expansion of phycobilisome linker gene families in mesophilic red algae.</title>
        <authorList>
            <person name="Lee J."/>
            <person name="Kim D."/>
            <person name="Bhattacharya D."/>
            <person name="Yoon H.S."/>
        </authorList>
    </citation>
    <scope>NUCLEOTIDE SEQUENCE [LARGE SCALE GENOMIC DNA]</scope>
    <source>
        <strain evidence="11">CCMP 1328</strain>
    </source>
</reference>
<dbReference type="OrthoDB" id="5831190at2759"/>
<dbReference type="PROSITE" id="PS51463">
    <property type="entry name" value="P_GLUCOSE_ISOMERASE_3"/>
    <property type="match status" value="1"/>
</dbReference>
<dbReference type="PRINTS" id="PR00662">
    <property type="entry name" value="G6PISOMERASE"/>
</dbReference>
<evidence type="ECO:0000256" key="4">
    <source>
        <dbReference type="ARBA" id="ARBA00022432"/>
    </source>
</evidence>
<evidence type="ECO:0000256" key="1">
    <source>
        <dbReference type="ARBA" id="ARBA00004926"/>
    </source>
</evidence>
<dbReference type="InterPro" id="IPR035482">
    <property type="entry name" value="SIS_PGI_2"/>
</dbReference>
<keyword evidence="7 9" id="KW-0413">Isomerase</keyword>
<dbReference type="PROSITE" id="PS00765">
    <property type="entry name" value="P_GLUCOSE_ISOMERASE_1"/>
    <property type="match status" value="1"/>
</dbReference>
<dbReference type="InterPro" id="IPR035476">
    <property type="entry name" value="SIS_PGI_1"/>
</dbReference>
<evidence type="ECO:0000313" key="11">
    <source>
        <dbReference type="Proteomes" id="UP000324585"/>
    </source>
</evidence>
<dbReference type="PANTHER" id="PTHR11469:SF1">
    <property type="entry name" value="GLUCOSE-6-PHOSPHATE ISOMERASE"/>
    <property type="match status" value="1"/>
</dbReference>
<dbReference type="GO" id="GO:0048029">
    <property type="term" value="F:monosaccharide binding"/>
    <property type="evidence" value="ECO:0007669"/>
    <property type="project" value="TreeGrafter"/>
</dbReference>
<keyword evidence="5" id="KW-0963">Cytoplasm</keyword>
<dbReference type="GO" id="GO:0004347">
    <property type="term" value="F:glucose-6-phosphate isomerase activity"/>
    <property type="evidence" value="ECO:0007669"/>
    <property type="project" value="UniProtKB-EC"/>
</dbReference>